<feature type="region of interest" description="Disordered" evidence="1">
    <location>
        <begin position="224"/>
        <end position="244"/>
    </location>
</feature>
<proteinExistence type="predicted"/>
<evidence type="ECO:0000256" key="1">
    <source>
        <dbReference type="SAM" id="MobiDB-lite"/>
    </source>
</evidence>
<comment type="caution">
    <text evidence="2">The sequence shown here is derived from an EMBL/GenBank/DDBJ whole genome shotgun (WGS) entry which is preliminary data.</text>
</comment>
<evidence type="ECO:0000313" key="2">
    <source>
        <dbReference type="EMBL" id="KAK9914745.1"/>
    </source>
</evidence>
<dbReference type="AlphaFoldDB" id="A0AAW1W3H2"/>
<gene>
    <name evidence="2" type="ORF">M0R45_038503</name>
</gene>
<evidence type="ECO:0000313" key="3">
    <source>
        <dbReference type="Proteomes" id="UP001457282"/>
    </source>
</evidence>
<name>A0AAW1W3H2_RUBAR</name>
<dbReference type="EMBL" id="JBEDUW010000007">
    <property type="protein sequence ID" value="KAK9914745.1"/>
    <property type="molecule type" value="Genomic_DNA"/>
</dbReference>
<feature type="region of interest" description="Disordered" evidence="1">
    <location>
        <begin position="103"/>
        <end position="122"/>
    </location>
</feature>
<feature type="compositionally biased region" description="Low complexity" evidence="1">
    <location>
        <begin position="233"/>
        <end position="244"/>
    </location>
</feature>
<reference evidence="2 3" key="1">
    <citation type="journal article" date="2023" name="G3 (Bethesda)">
        <title>A chromosome-length genome assembly and annotation of blackberry (Rubus argutus, cv. 'Hillquist').</title>
        <authorList>
            <person name="Bruna T."/>
            <person name="Aryal R."/>
            <person name="Dudchenko O."/>
            <person name="Sargent D.J."/>
            <person name="Mead D."/>
            <person name="Buti M."/>
            <person name="Cavallini A."/>
            <person name="Hytonen T."/>
            <person name="Andres J."/>
            <person name="Pham M."/>
            <person name="Weisz D."/>
            <person name="Mascagni F."/>
            <person name="Usai G."/>
            <person name="Natali L."/>
            <person name="Bassil N."/>
            <person name="Fernandez G.E."/>
            <person name="Lomsadze A."/>
            <person name="Armour M."/>
            <person name="Olukolu B."/>
            <person name="Poorten T."/>
            <person name="Britton C."/>
            <person name="Davik J."/>
            <person name="Ashrafi H."/>
            <person name="Aiden E.L."/>
            <person name="Borodovsky M."/>
            <person name="Worthington M."/>
        </authorList>
    </citation>
    <scope>NUCLEOTIDE SEQUENCE [LARGE SCALE GENOMIC DNA]</scope>
    <source>
        <strain evidence="2">PI 553951</strain>
    </source>
</reference>
<protein>
    <submittedName>
        <fullName evidence="2">Uncharacterized protein</fullName>
    </submittedName>
</protein>
<feature type="region of interest" description="Disordered" evidence="1">
    <location>
        <begin position="145"/>
        <end position="173"/>
    </location>
</feature>
<sequence>MTTVQIRQPAYTQATILASLCTQATSQLLHNTMTSPIHHQTLASSLLCPQSHHTHNQTHKTHHHFTSISRPSHPATITFHLHNSQPFCLLTQINQNLQKYHKPHQSITPHHDLTSPKPNQFQNTINLSIPTLQTQSTLPKTEIHFEKKKEKKSCRSRQAQPHQSTRPPPSSTTFSHLITITDVSLLLCRAIPAAMNPAAVIPAKERKREDVTGNSITQTASLLAAQPSIQAGTSPTSTPISSIQ</sequence>
<keyword evidence="3" id="KW-1185">Reference proteome</keyword>
<accession>A0AAW1W3H2</accession>
<dbReference type="Proteomes" id="UP001457282">
    <property type="component" value="Unassembled WGS sequence"/>
</dbReference>
<organism evidence="2 3">
    <name type="scientific">Rubus argutus</name>
    <name type="common">Southern blackberry</name>
    <dbReference type="NCBI Taxonomy" id="59490"/>
    <lineage>
        <taxon>Eukaryota</taxon>
        <taxon>Viridiplantae</taxon>
        <taxon>Streptophyta</taxon>
        <taxon>Embryophyta</taxon>
        <taxon>Tracheophyta</taxon>
        <taxon>Spermatophyta</taxon>
        <taxon>Magnoliopsida</taxon>
        <taxon>eudicotyledons</taxon>
        <taxon>Gunneridae</taxon>
        <taxon>Pentapetalae</taxon>
        <taxon>rosids</taxon>
        <taxon>fabids</taxon>
        <taxon>Rosales</taxon>
        <taxon>Rosaceae</taxon>
        <taxon>Rosoideae</taxon>
        <taxon>Rosoideae incertae sedis</taxon>
        <taxon>Rubus</taxon>
    </lineage>
</organism>